<gene>
    <name evidence="1" type="ORF">A0H81_00319</name>
</gene>
<evidence type="ECO:0000313" key="1">
    <source>
        <dbReference type="EMBL" id="OBZ79812.1"/>
    </source>
</evidence>
<name>A0A1C7MSG2_GRIFR</name>
<organism evidence="1 2">
    <name type="scientific">Grifola frondosa</name>
    <name type="common">Maitake</name>
    <name type="synonym">Polyporus frondosus</name>
    <dbReference type="NCBI Taxonomy" id="5627"/>
    <lineage>
        <taxon>Eukaryota</taxon>
        <taxon>Fungi</taxon>
        <taxon>Dikarya</taxon>
        <taxon>Basidiomycota</taxon>
        <taxon>Agaricomycotina</taxon>
        <taxon>Agaricomycetes</taxon>
        <taxon>Polyporales</taxon>
        <taxon>Grifolaceae</taxon>
        <taxon>Grifola</taxon>
    </lineage>
</organism>
<dbReference type="Proteomes" id="UP000092993">
    <property type="component" value="Unassembled WGS sequence"/>
</dbReference>
<comment type="caution">
    <text evidence="1">The sequence shown here is derived from an EMBL/GenBank/DDBJ whole genome shotgun (WGS) entry which is preliminary data.</text>
</comment>
<keyword evidence="2" id="KW-1185">Reference proteome</keyword>
<dbReference type="AlphaFoldDB" id="A0A1C7MSG2"/>
<protein>
    <submittedName>
        <fullName evidence="1">Uncharacterized protein</fullName>
    </submittedName>
</protein>
<sequence length="84" mass="9472">MTTNRGRWCPSLVIRSTATSVKCQSESVSVGHGGGRTANVSRLDTSRLIVVEETCSRDRETRRDEYGLEEQRRIKIAAVEYLLE</sequence>
<proteinExistence type="predicted"/>
<reference evidence="1 2" key="1">
    <citation type="submission" date="2016-03" db="EMBL/GenBank/DDBJ databases">
        <title>Whole genome sequencing of Grifola frondosa 9006-11.</title>
        <authorList>
            <person name="Min B."/>
            <person name="Park H."/>
            <person name="Kim J.-G."/>
            <person name="Cho H."/>
            <person name="Oh Y.-L."/>
            <person name="Kong W.-S."/>
            <person name="Choi I.-G."/>
        </authorList>
    </citation>
    <scope>NUCLEOTIDE SEQUENCE [LARGE SCALE GENOMIC DNA]</scope>
    <source>
        <strain evidence="1 2">9006-11</strain>
    </source>
</reference>
<evidence type="ECO:0000313" key="2">
    <source>
        <dbReference type="Proteomes" id="UP000092993"/>
    </source>
</evidence>
<dbReference type="EMBL" id="LUGG01000001">
    <property type="protein sequence ID" value="OBZ79812.1"/>
    <property type="molecule type" value="Genomic_DNA"/>
</dbReference>
<accession>A0A1C7MSG2</accession>